<dbReference type="EMBL" id="CP000544">
    <property type="protein sequence ID" value="ABM60909.1"/>
    <property type="molecule type" value="Genomic_DNA"/>
</dbReference>
<accession>A1WT97</accession>
<dbReference type="PANTHER" id="PTHR12992:SF11">
    <property type="entry name" value="MITOCHONDRIAL COENZYME A DIPHOSPHATASE NUDT8"/>
    <property type="match status" value="1"/>
</dbReference>
<dbReference type="InterPro" id="IPR000059">
    <property type="entry name" value="NUDIX_hydrolase_NudL_CS"/>
</dbReference>
<dbReference type="GO" id="GO:0000287">
    <property type="term" value="F:magnesium ion binding"/>
    <property type="evidence" value="ECO:0007669"/>
    <property type="project" value="InterPro"/>
</dbReference>
<name>A1WT97_HALHL</name>
<dbReference type="InterPro" id="IPR015797">
    <property type="entry name" value="NUDIX_hydrolase-like_dom_sf"/>
</dbReference>
<evidence type="ECO:0000256" key="3">
    <source>
        <dbReference type="ARBA" id="ARBA00006506"/>
    </source>
</evidence>
<dbReference type="RefSeq" id="WP_011812932.1">
    <property type="nucleotide sequence ID" value="NC_008789.1"/>
</dbReference>
<dbReference type="GO" id="GO:0010945">
    <property type="term" value="F:coenzyme A diphosphatase activity"/>
    <property type="evidence" value="ECO:0007669"/>
    <property type="project" value="InterPro"/>
</dbReference>
<evidence type="ECO:0000256" key="7">
    <source>
        <dbReference type="ARBA" id="ARBA00023211"/>
    </source>
</evidence>
<dbReference type="Gene3D" id="3.90.79.10">
    <property type="entry name" value="Nucleoside Triphosphate Pyrophosphohydrolase"/>
    <property type="match status" value="1"/>
</dbReference>
<dbReference type="PROSITE" id="PS51462">
    <property type="entry name" value="NUDIX"/>
    <property type="match status" value="1"/>
</dbReference>
<dbReference type="SUPFAM" id="SSF55811">
    <property type="entry name" value="Nudix"/>
    <property type="match status" value="1"/>
</dbReference>
<dbReference type="AlphaFoldDB" id="A1WT97"/>
<dbReference type="HOGENOM" id="CLU_040940_5_1_6"/>
<dbReference type="OrthoDB" id="9802805at2"/>
<organism evidence="9 10">
    <name type="scientific">Halorhodospira halophila (strain DSM 244 / SL1)</name>
    <name type="common">Ectothiorhodospira halophila (strain DSM 244 / SL1)</name>
    <dbReference type="NCBI Taxonomy" id="349124"/>
    <lineage>
        <taxon>Bacteria</taxon>
        <taxon>Pseudomonadati</taxon>
        <taxon>Pseudomonadota</taxon>
        <taxon>Gammaproteobacteria</taxon>
        <taxon>Chromatiales</taxon>
        <taxon>Ectothiorhodospiraceae</taxon>
        <taxon>Halorhodospira</taxon>
    </lineage>
</organism>
<reference evidence="9 10" key="2">
    <citation type="journal article" date="2013" name="Stand. Genomic Sci.">
        <title>Complete genome sequence of Halorhodospira halophila SL1.</title>
        <authorList>
            <person name="Challacombe J.F."/>
            <person name="Majid S."/>
            <person name="Deole R."/>
            <person name="Brettin T.S."/>
            <person name="Bruce D."/>
            <person name="Delano S.F."/>
            <person name="Detter J.C."/>
            <person name="Gleasner C.D."/>
            <person name="Han C.S."/>
            <person name="Misra M."/>
            <person name="Reitenga K.G."/>
            <person name="Mikhailova N."/>
            <person name="Woyke T."/>
            <person name="Pitluck S."/>
            <person name="Nolan M."/>
            <person name="Land M.L."/>
            <person name="Saunders E."/>
            <person name="Tapia R."/>
            <person name="Lapidus A."/>
            <person name="Ivanova N."/>
            <person name="Hoff W.D."/>
        </authorList>
    </citation>
    <scope>NUCLEOTIDE SEQUENCE [LARGE SCALE GENOMIC DNA]</scope>
    <source>
        <strain evidence="10">DSM 244 / SL1</strain>
    </source>
</reference>
<dbReference type="GO" id="GO:0009132">
    <property type="term" value="P:nucleoside diphosphate metabolic process"/>
    <property type="evidence" value="ECO:0007669"/>
    <property type="project" value="InterPro"/>
</dbReference>
<dbReference type="InterPro" id="IPR045121">
    <property type="entry name" value="CoAse"/>
</dbReference>
<evidence type="ECO:0000256" key="5">
    <source>
        <dbReference type="ARBA" id="ARBA00022801"/>
    </source>
</evidence>
<evidence type="ECO:0000256" key="1">
    <source>
        <dbReference type="ARBA" id="ARBA00001936"/>
    </source>
</evidence>
<dbReference type="eggNOG" id="COG0494">
    <property type="taxonomic scope" value="Bacteria"/>
</dbReference>
<feature type="domain" description="Nudix hydrolase" evidence="8">
    <location>
        <begin position="36"/>
        <end position="169"/>
    </location>
</feature>
<dbReference type="CDD" id="cd03426">
    <property type="entry name" value="NUDIX_CoAse_Nudt7"/>
    <property type="match status" value="1"/>
</dbReference>
<comment type="cofactor">
    <cofactor evidence="1">
        <name>Mn(2+)</name>
        <dbReference type="ChEBI" id="CHEBI:29035"/>
    </cofactor>
</comment>
<evidence type="ECO:0000313" key="9">
    <source>
        <dbReference type="EMBL" id="ABM60909.1"/>
    </source>
</evidence>
<keyword evidence="5 9" id="KW-0378">Hydrolase</keyword>
<comment type="cofactor">
    <cofactor evidence="2">
        <name>Mg(2+)</name>
        <dbReference type="ChEBI" id="CHEBI:18420"/>
    </cofactor>
</comment>
<dbReference type="PANTHER" id="PTHR12992">
    <property type="entry name" value="NUDIX HYDROLASE"/>
    <property type="match status" value="1"/>
</dbReference>
<evidence type="ECO:0000259" key="8">
    <source>
        <dbReference type="PROSITE" id="PS51462"/>
    </source>
</evidence>
<keyword evidence="6" id="KW-0460">Magnesium</keyword>
<protein>
    <submittedName>
        <fullName evidence="9">NUDIX hydrolase</fullName>
    </submittedName>
</protein>
<dbReference type="InterPro" id="IPR000086">
    <property type="entry name" value="NUDIX_hydrolase_dom"/>
</dbReference>
<dbReference type="STRING" id="349124.Hhal_0115"/>
<dbReference type="Proteomes" id="UP000000647">
    <property type="component" value="Chromosome"/>
</dbReference>
<keyword evidence="7" id="KW-0464">Manganese</keyword>
<reference evidence="10" key="1">
    <citation type="submission" date="2006-12" db="EMBL/GenBank/DDBJ databases">
        <title>Complete sequence of Halorhodospira halophila SL1.</title>
        <authorList>
            <consortium name="US DOE Joint Genome Institute"/>
            <person name="Copeland A."/>
            <person name="Lucas S."/>
            <person name="Lapidus A."/>
            <person name="Barry K."/>
            <person name="Detter J.C."/>
            <person name="Glavina del Rio T."/>
            <person name="Hammon N."/>
            <person name="Israni S."/>
            <person name="Dalin E."/>
            <person name="Tice H."/>
            <person name="Pitluck S."/>
            <person name="Saunders E."/>
            <person name="Brettin T."/>
            <person name="Bruce D."/>
            <person name="Han C."/>
            <person name="Tapia R."/>
            <person name="Schmutz J."/>
            <person name="Larimer F."/>
            <person name="Land M."/>
            <person name="Hauser L."/>
            <person name="Kyrpides N."/>
            <person name="Mikhailova N."/>
            <person name="Hoff W."/>
            <person name="Richardson P."/>
        </authorList>
    </citation>
    <scope>NUCLEOTIDE SEQUENCE [LARGE SCALE GENOMIC DNA]</scope>
    <source>
        <strain evidence="10">DSM 244 / SL1</strain>
    </source>
</reference>
<keyword evidence="10" id="KW-1185">Reference proteome</keyword>
<keyword evidence="4" id="KW-0479">Metal-binding</keyword>
<evidence type="ECO:0000256" key="2">
    <source>
        <dbReference type="ARBA" id="ARBA00001946"/>
    </source>
</evidence>
<sequence>MPRAAAGTACCPEALRARLMGRAWPERGWRRSPGSPVPAAVLIALLEPQGASRILLTRRAGGLRDHPGQVSFPGGRVDPGDPTPEATALREAHEEVGLDPGVVHILGRLGRYHTGTGFVIQPVVAAVREPVAWSPCEGEVEAVFELPLERLREGRVDGEVRVPDPLGRVQRFPAMIHQEQLIWGATAGMLWQLREALQGIG</sequence>
<dbReference type="Pfam" id="PF00293">
    <property type="entry name" value="NUDIX"/>
    <property type="match status" value="1"/>
</dbReference>
<dbReference type="PROSITE" id="PS01293">
    <property type="entry name" value="NUDIX_COA"/>
    <property type="match status" value="1"/>
</dbReference>
<comment type="similarity">
    <text evidence="3">Belongs to the Nudix hydrolase family. PCD1 subfamily.</text>
</comment>
<evidence type="ECO:0000256" key="6">
    <source>
        <dbReference type="ARBA" id="ARBA00022842"/>
    </source>
</evidence>
<proteinExistence type="inferred from homology"/>
<evidence type="ECO:0000256" key="4">
    <source>
        <dbReference type="ARBA" id="ARBA00022723"/>
    </source>
</evidence>
<dbReference type="GO" id="GO:0030145">
    <property type="term" value="F:manganese ion binding"/>
    <property type="evidence" value="ECO:0007669"/>
    <property type="project" value="InterPro"/>
</dbReference>
<dbReference type="KEGG" id="hha:Hhal_0115"/>
<gene>
    <name evidence="9" type="ordered locus">Hhal_0115</name>
</gene>
<evidence type="ECO:0000313" key="10">
    <source>
        <dbReference type="Proteomes" id="UP000000647"/>
    </source>
</evidence>